<dbReference type="Proteomes" id="UP000244064">
    <property type="component" value="Unassembled WGS sequence"/>
</dbReference>
<dbReference type="Gene3D" id="3.90.550.10">
    <property type="entry name" value="Spore Coat Polysaccharide Biosynthesis Protein SpsA, Chain A"/>
    <property type="match status" value="1"/>
</dbReference>
<gene>
    <name evidence="3" type="ORF">DBO85_13005</name>
</gene>
<evidence type="ECO:0000259" key="2">
    <source>
        <dbReference type="Pfam" id="PF12804"/>
    </source>
</evidence>
<organism evidence="3 4">
    <name type="scientific">Pseudomonas mangrovi</name>
    <dbReference type="NCBI Taxonomy" id="2161748"/>
    <lineage>
        <taxon>Bacteria</taxon>
        <taxon>Pseudomonadati</taxon>
        <taxon>Pseudomonadota</taxon>
        <taxon>Gammaproteobacteria</taxon>
        <taxon>Pseudomonadales</taxon>
        <taxon>Pseudomonadaceae</taxon>
        <taxon>Pseudomonas</taxon>
    </lineage>
</organism>
<evidence type="ECO:0000256" key="1">
    <source>
        <dbReference type="ARBA" id="ARBA00022842"/>
    </source>
</evidence>
<keyword evidence="1" id="KW-0460">Magnesium</keyword>
<keyword evidence="4" id="KW-1185">Reference proteome</keyword>
<dbReference type="SUPFAM" id="SSF53448">
    <property type="entry name" value="Nucleotide-diphospho-sugar transferases"/>
    <property type="match status" value="1"/>
</dbReference>
<dbReference type="EMBL" id="QASN01000020">
    <property type="protein sequence ID" value="PTU73260.1"/>
    <property type="molecule type" value="Genomic_DNA"/>
</dbReference>
<dbReference type="InterPro" id="IPR025877">
    <property type="entry name" value="MobA-like_NTP_Trfase"/>
</dbReference>
<proteinExistence type="predicted"/>
<dbReference type="InterPro" id="IPR029044">
    <property type="entry name" value="Nucleotide-diphossugar_trans"/>
</dbReference>
<dbReference type="OrthoDB" id="9788272at2"/>
<accession>A0A2T5P687</accession>
<protein>
    <recommendedName>
        <fullName evidence="2">MobA-like NTP transferase domain-containing protein</fullName>
    </recommendedName>
</protein>
<dbReference type="GO" id="GO:0016779">
    <property type="term" value="F:nucleotidyltransferase activity"/>
    <property type="evidence" value="ECO:0007669"/>
    <property type="project" value="UniProtKB-ARBA"/>
</dbReference>
<evidence type="ECO:0000313" key="3">
    <source>
        <dbReference type="EMBL" id="PTU73260.1"/>
    </source>
</evidence>
<dbReference type="RefSeq" id="WP_108107704.1">
    <property type="nucleotide sequence ID" value="NZ_QASN01000020.1"/>
</dbReference>
<dbReference type="AlphaFoldDB" id="A0A2T5P687"/>
<feature type="domain" description="MobA-like NTP transferase" evidence="2">
    <location>
        <begin position="7"/>
        <end position="138"/>
    </location>
</feature>
<reference evidence="3 4" key="1">
    <citation type="submission" date="2018-04" db="EMBL/GenBank/DDBJ databases">
        <title>Pseudomonas sp. nov., isolated from mangrove soil.</title>
        <authorList>
            <person name="Chen C."/>
        </authorList>
    </citation>
    <scope>NUCLEOTIDE SEQUENCE [LARGE SCALE GENOMIC DNA]</scope>
    <source>
        <strain evidence="3 4">TC-11</strain>
    </source>
</reference>
<comment type="caution">
    <text evidence="3">The sequence shown here is derived from an EMBL/GenBank/DDBJ whole genome shotgun (WGS) entry which is preliminary data.</text>
</comment>
<evidence type="ECO:0000313" key="4">
    <source>
        <dbReference type="Proteomes" id="UP000244064"/>
    </source>
</evidence>
<name>A0A2T5P687_9PSED</name>
<sequence>MSTVSRAIILAAGKSLQLDGESKALIRHPVTGRTILDYAIEAFAGKRITVVVGFRAIQIMQAYPQLDFVHNPEWALTNNAMSLGLALNDEPSYVVSGDIFLDPALIRRLDAEADDLVLTSDREKRSLSAIHCVLGDAGEVVEAYQGPIRSMLHPESVGLFKISSPELLRQWRRRCVEHANLFAGQLLPCDSAAIKAVPLLDELYYEVNTPTDYLELIEATRP</sequence>
<dbReference type="Pfam" id="PF12804">
    <property type="entry name" value="NTP_transf_3"/>
    <property type="match status" value="1"/>
</dbReference>